<sequence length="916" mass="105290">MFQGQQISGNARAHVGNAYHGNVYNNNITHNVTTAGTTQDPDTALRRCISWLSVDDEPQEFEYKRMSDQRHQRTCEWIAKAPQMTSWIEDDSSNRILWLSGKPGADGLDECSELDQKSILKELQAICLSDATRCKLLFTSQKTPYIGKKLFGKSRISLDDTKDVQEDIQTYVRYKVTKLRTSNSTLLEKLEKILTTKADGMFIWVRLVIEELRNCYTDADIEATALKIPKGLEKAYGRILSRIKNNQPNHILQSTAIRILEWMACSFRLLKSYEILDGIVFKLPTTLDDSITHPACTVLDHKTKFQKEVLDLCRPLIEDGTANTIDFVHFSAKQFILEQPFQGSEPFINIEKAHLVNEERVERVLCGLHGLQLYANQYWYQHLLSYCKIVTERNGKISEELKSQLYKLLEYRIPQRTPYTPTNDRELSELSVLNKIPQIKALVYDAMSFRSSKSQHTLMEQNSETVAQKLCTEDPTFFSTTQYHYQVILESILKGGVIPNRSSEDLRKFKELYGPAAFVCRYSYCPRAGNGFGSIRQRDEHESQHQKKFRCAIKSCVSYASGFTNKRTLEKHNQQYHAVIATTKSLRDIIESKKQENNLSRPSTPQISNHDESPPTLLRERSRQTAKHNRRMRRHELSDPNNDTPSRISPYRPIRLSKDLIYPPPSYINNSSHPGQLPLPEALSGAPFTSFMPTSPFPNKDKSSYESMSKFADLETDLLMPKSTQLNVGEVSDEFIPWLLNGEFFDSSQKQDSFFMSTADSGNHAENSDRNSDFNLYPSNRDTRQAPYPTFQLPPLQLSQSGQPPDTSPQSQNDIFTQRLHAAYTQQLRSVSKLPSTHPIFKYRPSLRPGPQYDTFQAINNNAMEYMDASYLEDEYLPQSKFPEVSDTDKDHERQLSDDELFEEFSRTYFPNHLRS</sequence>
<dbReference type="PANTHER" id="PTHR10039">
    <property type="entry name" value="AMELOGENIN"/>
    <property type="match status" value="1"/>
</dbReference>
<feature type="compositionally biased region" description="Basic and acidic residues" evidence="2">
    <location>
        <begin position="609"/>
        <end position="623"/>
    </location>
</feature>
<dbReference type="PANTHER" id="PTHR10039:SF14">
    <property type="entry name" value="NACHT DOMAIN-CONTAINING PROTEIN"/>
    <property type="match status" value="1"/>
</dbReference>
<feature type="compositionally biased region" description="Basic residues" evidence="2">
    <location>
        <begin position="624"/>
        <end position="634"/>
    </location>
</feature>
<protein>
    <submittedName>
        <fullName evidence="4">NACHT domain-containing protein</fullName>
    </submittedName>
</protein>
<keyword evidence="5" id="KW-1185">Reference proteome</keyword>
<proteinExistence type="predicted"/>
<evidence type="ECO:0000259" key="3">
    <source>
        <dbReference type="Pfam" id="PF24883"/>
    </source>
</evidence>
<feature type="region of interest" description="Disordered" evidence="2">
    <location>
        <begin position="757"/>
        <end position="787"/>
    </location>
</feature>
<dbReference type="EMBL" id="JBFCZG010000001">
    <property type="protein sequence ID" value="KAL3427321.1"/>
    <property type="molecule type" value="Genomic_DNA"/>
</dbReference>
<evidence type="ECO:0000256" key="1">
    <source>
        <dbReference type="ARBA" id="ARBA00022737"/>
    </source>
</evidence>
<evidence type="ECO:0000313" key="4">
    <source>
        <dbReference type="EMBL" id="KAL3427321.1"/>
    </source>
</evidence>
<feature type="region of interest" description="Disordered" evidence="2">
    <location>
        <begin position="594"/>
        <end position="650"/>
    </location>
</feature>
<name>A0ABR4PVG2_9HELO</name>
<dbReference type="Pfam" id="PF24883">
    <property type="entry name" value="NPHP3_N"/>
    <property type="match status" value="1"/>
</dbReference>
<evidence type="ECO:0000256" key="2">
    <source>
        <dbReference type="SAM" id="MobiDB-lite"/>
    </source>
</evidence>
<reference evidence="4 5" key="1">
    <citation type="submission" date="2024-06" db="EMBL/GenBank/DDBJ databases">
        <title>Complete genome of Phlyctema vagabunda strain 19-DSS-EL-015.</title>
        <authorList>
            <person name="Fiorenzani C."/>
        </authorList>
    </citation>
    <scope>NUCLEOTIDE SEQUENCE [LARGE SCALE GENOMIC DNA]</scope>
    <source>
        <strain evidence="4 5">19-DSS-EL-015</strain>
    </source>
</reference>
<evidence type="ECO:0000313" key="5">
    <source>
        <dbReference type="Proteomes" id="UP001629113"/>
    </source>
</evidence>
<dbReference type="InterPro" id="IPR056884">
    <property type="entry name" value="NPHP3-like_N"/>
</dbReference>
<feature type="region of interest" description="Disordered" evidence="2">
    <location>
        <begin position="793"/>
        <end position="812"/>
    </location>
</feature>
<feature type="compositionally biased region" description="Low complexity" evidence="2">
    <location>
        <begin position="793"/>
        <end position="805"/>
    </location>
</feature>
<gene>
    <name evidence="4" type="ORF">PVAG01_00830</name>
</gene>
<feature type="domain" description="Nephrocystin 3-like N-terminal" evidence="3">
    <location>
        <begin position="74"/>
        <end position="105"/>
    </location>
</feature>
<feature type="compositionally biased region" description="Polar residues" evidence="2">
    <location>
        <begin position="597"/>
        <end position="608"/>
    </location>
</feature>
<organism evidence="4 5">
    <name type="scientific">Phlyctema vagabunda</name>
    <dbReference type="NCBI Taxonomy" id="108571"/>
    <lineage>
        <taxon>Eukaryota</taxon>
        <taxon>Fungi</taxon>
        <taxon>Dikarya</taxon>
        <taxon>Ascomycota</taxon>
        <taxon>Pezizomycotina</taxon>
        <taxon>Leotiomycetes</taxon>
        <taxon>Helotiales</taxon>
        <taxon>Dermateaceae</taxon>
        <taxon>Phlyctema</taxon>
    </lineage>
</organism>
<comment type="caution">
    <text evidence="4">The sequence shown here is derived from an EMBL/GenBank/DDBJ whole genome shotgun (WGS) entry which is preliminary data.</text>
</comment>
<accession>A0ABR4PVG2</accession>
<keyword evidence="1" id="KW-0677">Repeat</keyword>
<dbReference type="Proteomes" id="UP001629113">
    <property type="component" value="Unassembled WGS sequence"/>
</dbReference>